<dbReference type="GO" id="GO:0036088">
    <property type="term" value="P:D-serine catabolic process"/>
    <property type="evidence" value="ECO:0007669"/>
    <property type="project" value="TreeGrafter"/>
</dbReference>
<reference evidence="2 3" key="1">
    <citation type="submission" date="2016-08" db="EMBL/GenBank/DDBJ databases">
        <title>Genome of Bacillus solimangrovi GH2-4.</title>
        <authorList>
            <person name="Lim S."/>
            <person name="Kim B.-C."/>
        </authorList>
    </citation>
    <scope>NUCLEOTIDE SEQUENCE [LARGE SCALE GENOMIC DNA]</scope>
    <source>
        <strain evidence="2 3">GH2-4</strain>
    </source>
</reference>
<organism evidence="2 3">
    <name type="scientific">Bacillus solimangrovi</name>
    <dbReference type="NCBI Taxonomy" id="1305675"/>
    <lineage>
        <taxon>Bacteria</taxon>
        <taxon>Bacillati</taxon>
        <taxon>Bacillota</taxon>
        <taxon>Bacilli</taxon>
        <taxon>Bacillales</taxon>
        <taxon>Bacillaceae</taxon>
        <taxon>Bacillus</taxon>
    </lineage>
</organism>
<dbReference type="InterPro" id="IPR029066">
    <property type="entry name" value="PLP-binding_barrel"/>
</dbReference>
<evidence type="ECO:0000259" key="1">
    <source>
        <dbReference type="Pfam" id="PF01168"/>
    </source>
</evidence>
<dbReference type="RefSeq" id="WP_069717877.1">
    <property type="nucleotide sequence ID" value="NZ_MJEH01000035.1"/>
</dbReference>
<evidence type="ECO:0000313" key="2">
    <source>
        <dbReference type="EMBL" id="OEH92081.1"/>
    </source>
</evidence>
<sequence length="391" mass="43777">MLEYALFNELPSPAVYLDIESLEANCQRVSKLANGKKIRIASKSIRCTQVMRYILNAHECFQGIMCYHPSEAIYLAEQGFDDLLLAYPSTDQIALARIGTLTEMGKVITVMIDSIEHIDILSRIANNEGVHFRVCVDVDMSLNLFGFHFGVRRSPIRSVRDLLPIVEAVLQSPSLLLDGIMGYEAQVAGVADQMPSQPIKNQLIRLLKTKSLQDFPIRRKEMVDAILAKGIQLRFVNGGGTGSIHTTTNEDVVTELTVGSAFYSPHLFDYYKDIQFSPTLFYTTPIVRQPHDHIYTCYSGGYIASGSTGFDKQPQLFLPKGSQLISLEGVGEVQTPFYYKGEGQLQIGDVAVFRHSKAGEIAERFNEFHILKKGEIVDKFLTYRGEGMCFH</sequence>
<dbReference type="Pfam" id="PF01168">
    <property type="entry name" value="Ala_racemase_N"/>
    <property type="match status" value="1"/>
</dbReference>
<feature type="domain" description="Alanine racemase N-terminal" evidence="1">
    <location>
        <begin position="18"/>
        <end position="263"/>
    </location>
</feature>
<name>A0A1E5LDC8_9BACI</name>
<dbReference type="Proteomes" id="UP000095209">
    <property type="component" value="Unassembled WGS sequence"/>
</dbReference>
<proteinExistence type="predicted"/>
<dbReference type="CDD" id="cd06813">
    <property type="entry name" value="PLPDE_III_DSD_D-TA_like_2"/>
    <property type="match status" value="1"/>
</dbReference>
<gene>
    <name evidence="2" type="ORF">BFG57_16755</name>
</gene>
<dbReference type="AlphaFoldDB" id="A0A1E5LDC8"/>
<dbReference type="OrthoDB" id="2445260at2"/>
<dbReference type="PANTHER" id="PTHR28004">
    <property type="entry name" value="ZGC:162816-RELATED"/>
    <property type="match status" value="1"/>
</dbReference>
<dbReference type="InterPro" id="IPR001608">
    <property type="entry name" value="Ala_racemase_N"/>
</dbReference>
<evidence type="ECO:0000313" key="3">
    <source>
        <dbReference type="Proteomes" id="UP000095209"/>
    </source>
</evidence>
<protein>
    <submittedName>
        <fullName evidence="2">Amino acid aldolase</fullName>
    </submittedName>
</protein>
<dbReference type="GO" id="GO:0008721">
    <property type="term" value="F:D-serine ammonia-lyase activity"/>
    <property type="evidence" value="ECO:0007669"/>
    <property type="project" value="TreeGrafter"/>
</dbReference>
<dbReference type="PANTHER" id="PTHR28004:SF2">
    <property type="entry name" value="D-SERINE DEHYDRATASE"/>
    <property type="match status" value="1"/>
</dbReference>
<dbReference type="InterPro" id="IPR051466">
    <property type="entry name" value="D-amino_acid_metab_enzyme"/>
</dbReference>
<dbReference type="SUPFAM" id="SSF51419">
    <property type="entry name" value="PLP-binding barrel"/>
    <property type="match status" value="1"/>
</dbReference>
<keyword evidence="3" id="KW-1185">Reference proteome</keyword>
<dbReference type="STRING" id="1305675.BFG57_16755"/>
<dbReference type="EMBL" id="MJEH01000035">
    <property type="protein sequence ID" value="OEH92081.1"/>
    <property type="molecule type" value="Genomic_DNA"/>
</dbReference>
<accession>A0A1E5LDC8</accession>
<dbReference type="Gene3D" id="3.20.20.10">
    <property type="entry name" value="Alanine racemase"/>
    <property type="match status" value="1"/>
</dbReference>
<comment type="caution">
    <text evidence="2">The sequence shown here is derived from an EMBL/GenBank/DDBJ whole genome shotgun (WGS) entry which is preliminary data.</text>
</comment>